<reference evidence="4 5" key="1">
    <citation type="submission" date="2015-04" db="EMBL/GenBank/DDBJ databases">
        <authorList>
            <person name="Syromyatnikov M.Y."/>
            <person name="Popov V.N."/>
        </authorList>
    </citation>
    <scope>NUCLEOTIDE SEQUENCE [LARGE SCALE GENOMIC DNA]</scope>
    <source>
        <strain evidence="4">WF-38-12</strain>
    </source>
</reference>
<evidence type="ECO:0000256" key="1">
    <source>
        <dbReference type="ARBA" id="ARBA00022737"/>
    </source>
</evidence>
<feature type="repeat" description="ANK" evidence="3">
    <location>
        <begin position="393"/>
        <end position="425"/>
    </location>
</feature>
<keyword evidence="1" id="KW-0677">Repeat</keyword>
<accession>A0A0U1LYM2</accession>
<gene>
    <name evidence="4" type="ORF">PISL3812_05475</name>
</gene>
<dbReference type="AlphaFoldDB" id="A0A0U1LYM2"/>
<evidence type="ECO:0000313" key="4">
    <source>
        <dbReference type="EMBL" id="CRG88445.1"/>
    </source>
</evidence>
<protein>
    <submittedName>
        <fullName evidence="4">Uncharacterized protein</fullName>
    </submittedName>
</protein>
<proteinExistence type="predicted"/>
<dbReference type="PROSITE" id="PS50088">
    <property type="entry name" value="ANK_REPEAT"/>
    <property type="match status" value="1"/>
</dbReference>
<keyword evidence="5" id="KW-1185">Reference proteome</keyword>
<dbReference type="InterPro" id="IPR002110">
    <property type="entry name" value="Ankyrin_rpt"/>
</dbReference>
<dbReference type="PROSITE" id="PS50297">
    <property type="entry name" value="ANK_REP_REGION"/>
    <property type="match status" value="1"/>
</dbReference>
<organism evidence="4 5">
    <name type="scientific">Talaromyces islandicus</name>
    <name type="common">Penicillium islandicum</name>
    <dbReference type="NCBI Taxonomy" id="28573"/>
    <lineage>
        <taxon>Eukaryota</taxon>
        <taxon>Fungi</taxon>
        <taxon>Dikarya</taxon>
        <taxon>Ascomycota</taxon>
        <taxon>Pezizomycotina</taxon>
        <taxon>Eurotiomycetes</taxon>
        <taxon>Eurotiomycetidae</taxon>
        <taxon>Eurotiales</taxon>
        <taxon>Trichocomaceae</taxon>
        <taxon>Talaromyces</taxon>
        <taxon>Talaromyces sect. Islandici</taxon>
    </lineage>
</organism>
<dbReference type="SUPFAM" id="SSF48403">
    <property type="entry name" value="Ankyrin repeat"/>
    <property type="match status" value="1"/>
</dbReference>
<name>A0A0U1LYM2_TALIS</name>
<evidence type="ECO:0000256" key="2">
    <source>
        <dbReference type="ARBA" id="ARBA00023043"/>
    </source>
</evidence>
<dbReference type="Pfam" id="PF12796">
    <property type="entry name" value="Ank_2"/>
    <property type="match status" value="2"/>
</dbReference>
<dbReference type="Proteomes" id="UP000054383">
    <property type="component" value="Unassembled WGS sequence"/>
</dbReference>
<evidence type="ECO:0000256" key="3">
    <source>
        <dbReference type="PROSITE-ProRule" id="PRU00023"/>
    </source>
</evidence>
<dbReference type="SMART" id="SM00248">
    <property type="entry name" value="ANK"/>
    <property type="match status" value="6"/>
</dbReference>
<dbReference type="Gene3D" id="1.25.40.20">
    <property type="entry name" value="Ankyrin repeat-containing domain"/>
    <property type="match status" value="2"/>
</dbReference>
<dbReference type="EMBL" id="CVMT01000004">
    <property type="protein sequence ID" value="CRG88445.1"/>
    <property type="molecule type" value="Genomic_DNA"/>
</dbReference>
<dbReference type="STRING" id="28573.A0A0U1LYM2"/>
<dbReference type="PANTHER" id="PTHR24198:SF165">
    <property type="entry name" value="ANKYRIN REPEAT-CONTAINING PROTEIN-RELATED"/>
    <property type="match status" value="1"/>
</dbReference>
<dbReference type="PANTHER" id="PTHR24198">
    <property type="entry name" value="ANKYRIN REPEAT AND PROTEIN KINASE DOMAIN-CONTAINING PROTEIN"/>
    <property type="match status" value="1"/>
</dbReference>
<keyword evidence="2 3" id="KW-0040">ANK repeat</keyword>
<dbReference type="InterPro" id="IPR036770">
    <property type="entry name" value="Ankyrin_rpt-contain_sf"/>
</dbReference>
<dbReference type="OrthoDB" id="4325872at2759"/>
<evidence type="ECO:0000313" key="5">
    <source>
        <dbReference type="Proteomes" id="UP000054383"/>
    </source>
</evidence>
<sequence>MDRLLPELLFCIADFLKPFGTFPMANKDIDLGHDLLSLIKTCRRFYQVLVGYYYQALIAQLGVRNCFYRAVLKDSSRAMELIRDRASASFPMSNDDIYMLLESSIRFSGGYEPFSWLLTKHNEMHINVIKFKQCRLLYAALRSENERIMLHLFNEADDEDIRTRDCWTGETLLMSAVKRHKSKDIIRYLLQRGISMSEKYPYLRKTALHVAIEVNYLDAIEIFIEYDRQTVNEFLWEETGYMELQRGMFALQKNMNFDAVLDDDYIFRFAMMILDNTPDTNRLPKVIWGEQVLTSAINRRRWGLAQRVIQHGMAIDFAAHYNRSMVTSAVQCITHGEPDESDGVTTLKMLLNQGVHIDVGLIDGNTLLHLAHSAPVVKVLIDHGFDVNAENLKGHTTLHHAVLSDRIDIARLLVSHGADINCCNDADHETPLLKAVYQKKAIILLIFYSSTVPIASSQMLEEGHL</sequence>